<evidence type="ECO:0000256" key="1">
    <source>
        <dbReference type="ARBA" id="ARBA00007109"/>
    </source>
</evidence>
<dbReference type="Proteomes" id="UP000289340">
    <property type="component" value="Chromosome 4"/>
</dbReference>
<dbReference type="InterPro" id="IPR033347">
    <property type="entry name" value="Di19"/>
</dbReference>
<evidence type="ECO:0000259" key="4">
    <source>
        <dbReference type="Pfam" id="PF14571"/>
    </source>
</evidence>
<dbReference type="PANTHER" id="PTHR31875">
    <property type="entry name" value="PROTEIN DEHYDRATION-INDUCED 19"/>
    <property type="match status" value="1"/>
</dbReference>
<proteinExistence type="inferred from homology"/>
<protein>
    <submittedName>
        <fullName evidence="5">Uncharacterized protein</fullName>
    </submittedName>
</protein>
<comment type="caution">
    <text evidence="5">The sequence shown here is derived from an EMBL/GenBank/DDBJ whole genome shotgun (WGS) entry which is preliminary data.</text>
</comment>
<keyword evidence="6" id="KW-1185">Reference proteome</keyword>
<evidence type="ECO:0000256" key="2">
    <source>
        <dbReference type="SAM" id="MobiDB-lite"/>
    </source>
</evidence>
<accession>A0A445L257</accession>
<dbReference type="EMBL" id="QZWG01000004">
    <property type="protein sequence ID" value="RZC17229.1"/>
    <property type="molecule type" value="Genomic_DNA"/>
</dbReference>
<feature type="region of interest" description="Disordered" evidence="2">
    <location>
        <begin position="177"/>
        <end position="219"/>
    </location>
</feature>
<dbReference type="InterPro" id="IPR008598">
    <property type="entry name" value="Di19_Zn-bd"/>
</dbReference>
<sequence>MTKECNSPKEQQPQVLAIRKNLEKLKLELHNINRGIQSYILRQRVNGTWGAPRYVIGEEDDTESNGDDDDDARSLLQCPSCDFEIDFSSAHTHLEEMHCYDPKNLLCPVCDETLGEEAIWVAQNSSAQKRAWKSDKSSISISSGDSVVVLEKKLPARGSKHEPVPDPVLSPFVGNVSVPNSSGIHPGEGSSRNATYISNAKGSGTDAPQDSGDEQDIEERRLRASFVQELLSSALI</sequence>
<organism evidence="5 6">
    <name type="scientific">Glycine soja</name>
    <name type="common">Wild soybean</name>
    <dbReference type="NCBI Taxonomy" id="3848"/>
    <lineage>
        <taxon>Eukaryota</taxon>
        <taxon>Viridiplantae</taxon>
        <taxon>Streptophyta</taxon>
        <taxon>Embryophyta</taxon>
        <taxon>Tracheophyta</taxon>
        <taxon>Spermatophyta</taxon>
        <taxon>Magnoliopsida</taxon>
        <taxon>eudicotyledons</taxon>
        <taxon>Gunneridae</taxon>
        <taxon>Pentapetalae</taxon>
        <taxon>rosids</taxon>
        <taxon>fabids</taxon>
        <taxon>Fabales</taxon>
        <taxon>Fabaceae</taxon>
        <taxon>Papilionoideae</taxon>
        <taxon>50 kb inversion clade</taxon>
        <taxon>NPAAA clade</taxon>
        <taxon>indigoferoid/millettioid clade</taxon>
        <taxon>Phaseoleae</taxon>
        <taxon>Glycine</taxon>
        <taxon>Glycine subgen. Soja</taxon>
    </lineage>
</organism>
<feature type="compositionally biased region" description="Polar residues" evidence="2">
    <location>
        <begin position="190"/>
        <end position="208"/>
    </location>
</feature>
<dbReference type="PANTHER" id="PTHR31875:SF24">
    <property type="entry name" value="PROTEIN DEHYDRATION-INDUCED 19 HOMOLOG 5"/>
    <property type="match status" value="1"/>
</dbReference>
<feature type="domain" description="Di19 C-terminal" evidence="4">
    <location>
        <begin position="162"/>
        <end position="235"/>
    </location>
</feature>
<dbReference type="AlphaFoldDB" id="A0A445L257"/>
<feature type="domain" description="Di19 zinc-binding" evidence="3">
    <location>
        <begin position="76"/>
        <end position="118"/>
    </location>
</feature>
<dbReference type="Pfam" id="PF14571">
    <property type="entry name" value="Di19_C"/>
    <property type="match status" value="1"/>
</dbReference>
<evidence type="ECO:0000313" key="6">
    <source>
        <dbReference type="Proteomes" id="UP000289340"/>
    </source>
</evidence>
<gene>
    <name evidence="5" type="ORF">D0Y65_010177</name>
</gene>
<dbReference type="Pfam" id="PF05605">
    <property type="entry name" value="zf-Di19"/>
    <property type="match status" value="1"/>
</dbReference>
<reference evidence="5 6" key="1">
    <citation type="submission" date="2018-09" db="EMBL/GenBank/DDBJ databases">
        <title>A high-quality reference genome of wild soybean provides a powerful tool to mine soybean genomes.</title>
        <authorList>
            <person name="Xie M."/>
            <person name="Chung C.Y.L."/>
            <person name="Li M.-W."/>
            <person name="Wong F.-L."/>
            <person name="Chan T.-F."/>
            <person name="Lam H.-M."/>
        </authorList>
    </citation>
    <scope>NUCLEOTIDE SEQUENCE [LARGE SCALE GENOMIC DNA]</scope>
    <source>
        <strain evidence="6">cv. W05</strain>
        <tissue evidence="5">Hypocotyl of etiolated seedlings</tissue>
    </source>
</reference>
<name>A0A445L257_GLYSO</name>
<evidence type="ECO:0000313" key="5">
    <source>
        <dbReference type="EMBL" id="RZC17229.1"/>
    </source>
</evidence>
<dbReference type="InterPro" id="IPR027935">
    <property type="entry name" value="Di19_C"/>
</dbReference>
<evidence type="ECO:0000259" key="3">
    <source>
        <dbReference type="Pfam" id="PF05605"/>
    </source>
</evidence>
<dbReference type="Gramene" id="XM_028373523.1">
    <property type="protein sequence ID" value="XP_028229324.1"/>
    <property type="gene ID" value="LOC114409876"/>
</dbReference>
<comment type="similarity">
    <text evidence="1">Belongs to the Di19 family.</text>
</comment>